<dbReference type="GO" id="GO:0070939">
    <property type="term" value="C:Dsl1/NZR complex"/>
    <property type="evidence" value="ECO:0007669"/>
    <property type="project" value="TreeGrafter"/>
</dbReference>
<feature type="region of interest" description="Disordered" evidence="5">
    <location>
        <begin position="611"/>
        <end position="633"/>
    </location>
</feature>
<dbReference type="InterPro" id="IPR054751">
    <property type="entry name" value="NBAS_C"/>
</dbReference>
<proteinExistence type="predicted"/>
<evidence type="ECO:0000256" key="5">
    <source>
        <dbReference type="SAM" id="MobiDB-lite"/>
    </source>
</evidence>
<dbReference type="GO" id="GO:0006890">
    <property type="term" value="P:retrograde vesicle-mediated transport, Golgi to endoplasmic reticulum"/>
    <property type="evidence" value="ECO:0007669"/>
    <property type="project" value="InterPro"/>
</dbReference>
<evidence type="ECO:0000259" key="6">
    <source>
        <dbReference type="Pfam" id="PF08314"/>
    </source>
</evidence>
<evidence type="ECO:0000256" key="2">
    <source>
        <dbReference type="ARBA" id="ARBA00022448"/>
    </source>
</evidence>
<dbReference type="PANTHER" id="PTHR15922">
    <property type="entry name" value="NEUROBLASTOMA-AMPLIFIED SEQUENCE"/>
    <property type="match status" value="1"/>
</dbReference>
<dbReference type="GO" id="GO:0000149">
    <property type="term" value="F:SNARE binding"/>
    <property type="evidence" value="ECO:0007669"/>
    <property type="project" value="TreeGrafter"/>
</dbReference>
<evidence type="ECO:0000313" key="9">
    <source>
        <dbReference type="Ensembl" id="ENSCJAP00000086395.1"/>
    </source>
</evidence>
<dbReference type="PANTHER" id="PTHR15922:SF2">
    <property type="entry name" value="NBAS SUBUNIT OF NRZ TETHERING COMPLEX"/>
    <property type="match status" value="1"/>
</dbReference>
<evidence type="ECO:0000256" key="3">
    <source>
        <dbReference type="ARBA" id="ARBA00022824"/>
    </source>
</evidence>
<comment type="subcellular location">
    <subcellularLocation>
        <location evidence="1">Endoplasmic reticulum</location>
    </subcellularLocation>
</comment>
<reference evidence="9" key="3">
    <citation type="submission" date="2025-09" db="UniProtKB">
        <authorList>
            <consortium name="Ensembl"/>
        </authorList>
    </citation>
    <scope>IDENTIFICATION</scope>
</reference>
<dbReference type="Gene3D" id="2.130.10.10">
    <property type="entry name" value="YVTN repeat-like/Quinoprotein amine dehydrogenase"/>
    <property type="match status" value="1"/>
</dbReference>
<dbReference type="InterPro" id="IPR013244">
    <property type="entry name" value="Sec39_domain"/>
</dbReference>
<dbReference type="Proteomes" id="UP000008225">
    <property type="component" value="Chromosome 14"/>
</dbReference>
<evidence type="ECO:0000256" key="4">
    <source>
        <dbReference type="ARBA" id="ARBA00022927"/>
    </source>
</evidence>
<dbReference type="Pfam" id="PF08314">
    <property type="entry name" value="Sec39"/>
    <property type="match status" value="1"/>
</dbReference>
<sequence length="2286" mass="259206">MAAPASGPALSPGAAEGEEETILYDLLVNTEWPPETELQPRGNRKHGASFIITKAIRDRLLFLRQYIWYSPAPFLLPDGLVRLVNKQINWHLVLASNGKLLAAVQDQCVEIRSAKDDFTSIIGKCQVPKDLKPQWRRVAWSYDCTLLAYAESTGTVRVFDLMGSELFVISPASSFVGDLSYAIAGLMFLEYKASAQWSAELLVINYRGELRSYLVSVGTNQSYQESHCFSFTSHYPHGINTAIYHPGHRLLLVGGCETAEVGVSKASSCGLSAWRVLSGSPYYKQVSNGRERVTADGIFKMSLSPDGMLLAAIHFSGKLSIWAIPSLKQQGEWSQNEQPGYDDLNPDWTLSTEKRKKIKDKEFFYPLIDVNWWADSAVTLARCSGALTVSSVKTLKNLLGKSCEWFEPSPQVTATHDGGFLSLECEIKLAPKRSRLETRAGEEDEGEEDSDSDHEISAKARYFDYIKQGLYLVTEMERFAPPRKRPRTITKNYRLVSLRSTTPEELYQRKIESEEYEEALALAHTYGLDTDLVYQRQWRKSAVNIASIQNYLSKIKKRSWVLHECLERVPENVDAAKELLQYGLKGTDLEALLAIGKGVDDGRFTLPGETDSDNIPYEELSPPVEEPAKNKKEKEFTKRQELLKLVNFSKLTLEQKELCRCRRKLLTYLDRLATYEEILGVPHASEHRYDAEFFKKFRNQNIVLSARTYAQESNVQALEILFTYHGSDLLPHRLAILSNFPETTSPHEYSVLLPEACFNGDSLMIIPWHEHKHRAKDWCEELACRMVVEPSLQDESEFLYAAQPELLRFRTTQLTVEKVMDWYQTRAEEIEHYSLQVDCALSLIRLGMERNIPGLLGICDNLVTLETLVYEAGCDLTLTLKELQQMKDIDKLRLLMNSCSEDKYVTSAYQWMVPFLHRCEKQSPGVANELLKEYLVTLAKGDLKLPLKIFQHSKPDLQQKIIPDQDQLMAIALDCIYNCERNDQLSLCYDILECLPERGYGDKTEVTPTLHDMVDQLEQILSVSELLEKHGLEKPVSFVKNTQSSSEEARKLMVRLTRHTGRKQPPVSESHWRTLLQDMLTMQQNVYTCLDADACYEIFTESLLCSSRLENIHLAGQMMHCSAFSANLPAGIAHKGKPHYRVSYEKSIDLVLAASREYFNSSTNLTDSCMDLARCCLQLITDRPPAIQEELDLIEAVGCLEEFGVKILPLQVRLCPDRISLIKECISQFPTCYKQSTKLLGLGELLRVAGEDPEERRGQVLILLVEQALRFHDYKAANMHCQELMATGYPKSWDVCSQLGQSEGYQDLATRRELMAFALTHCPPSSIELLLAASSSLQTEILYQRVNFQIHHEGGENISASSLTSKAVHEDEVGVPGSNSADLLHWTTATTMKVLSNTTTTTKAVLQAVSDGQWWKKSLTYLRPLQGQKYGGAYQIGTTANEDLEKQGCHPFYESIISNPFVTESEVTYETYQHVPAESFAEVLLRTGKLAEAKNKGEVFPTTEVLLQLASEALPNDMTLALAYLLALPQVLDANRCFEKQSHSAISLQLAAYYYSLQIYARLAPCFRDKCHPLYKADPKELIKMVTRHVTRHGQEAWPEDLVSLTKQLHYYNERLLDFTQARVLQGLRKGVDVQRFTADDQYKRETILGLAETLEESVYSIALSLAQRYNVSRWEVFMTHLEFLFADSGLSTLEIENRAQDLHLFETLKTDPEAFHQHMVKYIYPTIGGFDHERLLYYFTLLENCGCAGLEKYAIKPETHIRLLKKFKVVASGLNYKKLTDENMSPLEALEPVLSSQNILSISKLVPKIPEKDGQMLSPSSLYTIWLQKLFWTGDPHLIKQVPGSSPEWLHAYDVCVKYFDRLHPGDLITVVDAITFSPKAVTKLSVEVRKEITRKAIKTVKHFIEKPRKRNSEDETQEAVDSKVTYADTLSHLEQSLAHLETLSHSFIVSLKNSEQETLQKYIYLYDLSRSEKEKLHDQAVAICLDGQPLGMIRQLLEVAVGPLDISPKDIVQSAIMKIISALSGGSAALGGPRDPLKVLEGVVAAVHASVDKGEELVSSEDLLEWLRPFCADDAWPVRPRIHVLQILGQSFHLTEEDSKLLVFFRTEAILKASWPQRQVDVADIENEENRYCLFVELLESSHHEVEFQHLVLLLQAWPPMKSEYVITDNPWVRLATVMLTRCTMENKERLGNEVLKMCRGLYNTKQMLPAEGVKELCLLLLNQSLLLPSLKLLLESRDERLHGMALEHIAAVTTISSCFGERLYLLHTLNCECLVIAVFKEEA</sequence>
<keyword evidence="3" id="KW-0256">Endoplasmic reticulum</keyword>
<evidence type="ECO:0000313" key="10">
    <source>
        <dbReference type="Proteomes" id="UP000008225"/>
    </source>
</evidence>
<evidence type="ECO:0000259" key="8">
    <source>
        <dbReference type="Pfam" id="PF22913"/>
    </source>
</evidence>
<protein>
    <submittedName>
        <fullName evidence="9">NBAS subunit of NRZ tethering complex</fullName>
    </submittedName>
</protein>
<name>A0A8I3WNQ9_CALJA</name>
<dbReference type="InterPro" id="IPR015943">
    <property type="entry name" value="WD40/YVTN_repeat-like_dom_sf"/>
</dbReference>
<gene>
    <name evidence="9" type="primary">NBAS</name>
</gene>
<evidence type="ECO:0000256" key="1">
    <source>
        <dbReference type="ARBA" id="ARBA00004240"/>
    </source>
</evidence>
<reference evidence="9" key="2">
    <citation type="submission" date="2025-08" db="UniProtKB">
        <authorList>
            <consortium name="Ensembl"/>
        </authorList>
    </citation>
    <scope>IDENTIFICATION</scope>
</reference>
<dbReference type="InterPro" id="IPR029145">
    <property type="entry name" value="NBAS_N"/>
</dbReference>
<dbReference type="GO" id="GO:0015031">
    <property type="term" value="P:protein transport"/>
    <property type="evidence" value="ECO:0007669"/>
    <property type="project" value="UniProtKB-KW"/>
</dbReference>
<reference evidence="9 10" key="1">
    <citation type="submission" date="2009-03" db="EMBL/GenBank/DDBJ databases">
        <authorList>
            <person name="Warren W."/>
            <person name="Ye L."/>
            <person name="Minx P."/>
            <person name="Worley K."/>
            <person name="Gibbs R."/>
            <person name="Wilson R.K."/>
        </authorList>
    </citation>
    <scope>NUCLEOTIDE SEQUENCE [LARGE SCALE GENOMIC DNA]</scope>
</reference>
<dbReference type="SUPFAM" id="SSF50978">
    <property type="entry name" value="WD40 repeat-like"/>
    <property type="match status" value="1"/>
</dbReference>
<organism evidence="9 10">
    <name type="scientific">Callithrix jacchus</name>
    <name type="common">White-tufted-ear marmoset</name>
    <name type="synonym">Simia Jacchus</name>
    <dbReference type="NCBI Taxonomy" id="9483"/>
    <lineage>
        <taxon>Eukaryota</taxon>
        <taxon>Metazoa</taxon>
        <taxon>Chordata</taxon>
        <taxon>Craniata</taxon>
        <taxon>Vertebrata</taxon>
        <taxon>Euteleostomi</taxon>
        <taxon>Mammalia</taxon>
        <taxon>Eutheria</taxon>
        <taxon>Euarchontoglires</taxon>
        <taxon>Primates</taxon>
        <taxon>Haplorrhini</taxon>
        <taxon>Platyrrhini</taxon>
        <taxon>Cebidae</taxon>
        <taxon>Callitrichinae</taxon>
        <taxon>Callithrix</taxon>
        <taxon>Callithrix</taxon>
    </lineage>
</organism>
<keyword evidence="10" id="KW-1185">Reference proteome</keyword>
<dbReference type="Ensembl" id="ENSCJAT00000135163.1">
    <property type="protein sequence ID" value="ENSCJAP00000086395.1"/>
    <property type="gene ID" value="ENSCJAG00000007028.5"/>
</dbReference>
<accession>A0A8I3WNQ9</accession>
<feature type="domain" description="Neuroblastoma-amplified sequence N-terminal" evidence="7">
    <location>
        <begin position="90"/>
        <end position="292"/>
    </location>
</feature>
<feature type="domain" description="NBAS subunit of NRZ tethering complex C-terminal" evidence="8">
    <location>
        <begin position="1973"/>
        <end position="2097"/>
    </location>
</feature>
<dbReference type="Pfam" id="PF15492">
    <property type="entry name" value="Nbas_N"/>
    <property type="match status" value="1"/>
</dbReference>
<dbReference type="GeneTree" id="ENSGT00390000012474"/>
<feature type="domain" description="Sec39" evidence="6">
    <location>
        <begin position="1007"/>
        <end position="1342"/>
    </location>
</feature>
<dbReference type="InterPro" id="IPR036322">
    <property type="entry name" value="WD40_repeat_dom_sf"/>
</dbReference>
<keyword evidence="2" id="KW-0813">Transport</keyword>
<keyword evidence="4" id="KW-0653">Protein transport</keyword>
<dbReference type="Pfam" id="PF22913">
    <property type="entry name" value="NBAS_11th"/>
    <property type="match status" value="1"/>
</dbReference>
<evidence type="ECO:0000259" key="7">
    <source>
        <dbReference type="Pfam" id="PF15492"/>
    </source>
</evidence>